<evidence type="ECO:0000259" key="3">
    <source>
        <dbReference type="Pfam" id="PF18205"/>
    </source>
</evidence>
<comment type="caution">
    <text evidence="4">The sequence shown here is derived from an EMBL/GenBank/DDBJ whole genome shotgun (WGS) entry which is preliminary data.</text>
</comment>
<proteinExistence type="predicted"/>
<keyword evidence="2" id="KW-0732">Signal</keyword>
<gene>
    <name evidence="4" type="ORF">JIN87_11170</name>
</gene>
<dbReference type="NCBIfam" id="TIGR03778">
    <property type="entry name" value="VPDSG_CTERM"/>
    <property type="match status" value="1"/>
</dbReference>
<evidence type="ECO:0000313" key="4">
    <source>
        <dbReference type="EMBL" id="MBK1877429.1"/>
    </source>
</evidence>
<evidence type="ECO:0000313" key="5">
    <source>
        <dbReference type="Proteomes" id="UP000617628"/>
    </source>
</evidence>
<dbReference type="Pfam" id="PF18205">
    <property type="entry name" value="VPDSG-CTERM"/>
    <property type="match status" value="1"/>
</dbReference>
<feature type="signal peptide" evidence="2">
    <location>
        <begin position="1"/>
        <end position="34"/>
    </location>
</feature>
<accession>A0A934VRE5</accession>
<keyword evidence="1" id="KW-1133">Transmembrane helix</keyword>
<feature type="chain" id="PRO_5037135924" evidence="2">
    <location>
        <begin position="35"/>
        <end position="197"/>
    </location>
</feature>
<evidence type="ECO:0000256" key="1">
    <source>
        <dbReference type="SAM" id="Phobius"/>
    </source>
</evidence>
<reference evidence="4" key="1">
    <citation type="submission" date="2021-01" db="EMBL/GenBank/DDBJ databases">
        <title>Modified the classification status of verrucomicrobia.</title>
        <authorList>
            <person name="Feng X."/>
        </authorList>
    </citation>
    <scope>NUCLEOTIDE SEQUENCE</scope>
    <source>
        <strain evidence="4">KCTC 13126</strain>
    </source>
</reference>
<name>A0A934VRE5_9BACT</name>
<feature type="domain" description="VPDSG-CTERM protein sorting" evidence="3">
    <location>
        <begin position="166"/>
        <end position="188"/>
    </location>
</feature>
<protein>
    <submittedName>
        <fullName evidence="4">VPDSG-CTERM sorting domain-containing protein</fullName>
    </submittedName>
</protein>
<keyword evidence="5" id="KW-1185">Reference proteome</keyword>
<dbReference type="AlphaFoldDB" id="A0A934VRE5"/>
<dbReference type="EMBL" id="JAENIL010000018">
    <property type="protein sequence ID" value="MBK1877429.1"/>
    <property type="molecule type" value="Genomic_DNA"/>
</dbReference>
<keyword evidence="1" id="KW-0812">Transmembrane</keyword>
<dbReference type="InterPro" id="IPR022288">
    <property type="entry name" value="VPDSG_CTERM"/>
</dbReference>
<keyword evidence="1" id="KW-0472">Membrane</keyword>
<feature type="transmembrane region" description="Helical" evidence="1">
    <location>
        <begin position="171"/>
        <end position="189"/>
    </location>
</feature>
<sequence>MKSNKTRFSLFGRTKIATAAVALLSLFAANQAAAVVITSTVDDNLDGTYTYNYTIDNSNGSFHIASWILDFDFPTSAWDFASSVVTPQGWDFAGIELPLNPTGSAIEFFALDDIGADDILIGSSLSGFSLTSALMPGDVMYSAYPWDFSSFAEGTVRGPTPSDPSQVPDTGSTTALFGMGLMGLVLLRFSSKRRENG</sequence>
<dbReference type="RefSeq" id="WP_200355644.1">
    <property type="nucleotide sequence ID" value="NZ_JAENIL010000018.1"/>
</dbReference>
<evidence type="ECO:0000256" key="2">
    <source>
        <dbReference type="SAM" id="SignalP"/>
    </source>
</evidence>
<organism evidence="4 5">
    <name type="scientific">Pelagicoccus mobilis</name>
    <dbReference type="NCBI Taxonomy" id="415221"/>
    <lineage>
        <taxon>Bacteria</taxon>
        <taxon>Pseudomonadati</taxon>
        <taxon>Verrucomicrobiota</taxon>
        <taxon>Opitutia</taxon>
        <taxon>Puniceicoccales</taxon>
        <taxon>Pelagicoccaceae</taxon>
        <taxon>Pelagicoccus</taxon>
    </lineage>
</organism>
<dbReference type="Proteomes" id="UP000617628">
    <property type="component" value="Unassembled WGS sequence"/>
</dbReference>